<keyword evidence="4" id="KW-0653">Protein transport</keyword>
<dbReference type="InterPro" id="IPR046364">
    <property type="entry name" value="Exo70_C"/>
</dbReference>
<dbReference type="Gene3D" id="1.20.1280.170">
    <property type="entry name" value="Exocyst complex component Exo70"/>
    <property type="match status" value="1"/>
</dbReference>
<sequence length="643" mass="73508">MDSSPPPAMESLAMTAAKVRSLLCKSQAITNSMVYTLSSFDNRLSALQACMRPIQAHTDVLCRAEMNITTTLNSIEGIIRKFDIAHQLEDHIQKGPQDNIKSYFKAIDELRSINTFFSSNNNLRSTNEVFIRTNNAFEMAVQKLEEKFKMLLESYSKPQKRQHLIDSLPSSLQSSSGSSGKQDKNGAKNLKNAVYKLPTLIPPLMSHQLRELTKQLAQVERNQQCLKIFKVARSLALERNLEKLGVEKLDEVDLQKMKWDVLVKKIGDWIQAMRIAVKVLFVAEQKVSDQIFDDIHYIKDQCFAEVTSNSMTMLLNFGDTIAKSERSPEKLFVLLDMYEVMLELQVEIETIFSGDMCSKIRDSAWGLTKCLAQAAGETFDTFEGSVGSDATKTTCFDGSVHPLTRYVINYMKYLFEYKSTFEQLQDSKSESKENFLFGNVIMRVLQALESNLDMKSKHYSDPALGPFFLMNNIYYMSKFVRRLDPKDFPYSDWIDMHKRVVQNNALMYKRSAWAKVVEVLSTKGLTSPGSDNSTDQSNHRLIVSKIVVKNRFKSFTALFDELHQKHCQWVIADTELRESLKLSVSEILLPSYRNFYKHIGSKLKPADLDKYAKYSLEDIENKLEDLFQGKPPSETKAVKTITE</sequence>
<dbReference type="InterPro" id="IPR016159">
    <property type="entry name" value="Cullin_repeat-like_dom_sf"/>
</dbReference>
<evidence type="ECO:0000313" key="7">
    <source>
        <dbReference type="Proteomes" id="UP001515500"/>
    </source>
</evidence>
<dbReference type="Pfam" id="PF03081">
    <property type="entry name" value="Exo70_C"/>
    <property type="match status" value="1"/>
</dbReference>
<dbReference type="GeneID" id="120253892"/>
<dbReference type="GO" id="GO:0015031">
    <property type="term" value="P:protein transport"/>
    <property type="evidence" value="ECO:0007669"/>
    <property type="project" value="UniProtKB-KW"/>
</dbReference>
<dbReference type="GO" id="GO:0006887">
    <property type="term" value="P:exocytosis"/>
    <property type="evidence" value="ECO:0007669"/>
    <property type="project" value="UniProtKB-KW"/>
</dbReference>
<comment type="function">
    <text evidence="4">Component of the exocyst complex.</text>
</comment>
<comment type="similarity">
    <text evidence="1 4">Belongs to the EXO70 family.</text>
</comment>
<protein>
    <recommendedName>
        <fullName evidence="4">Exocyst subunit Exo70 family protein</fullName>
    </recommendedName>
</protein>
<evidence type="ECO:0000256" key="4">
    <source>
        <dbReference type="RuleBase" id="RU365026"/>
    </source>
</evidence>
<feature type="domain" description="Exocyst complex subunit Exo70 C-terminal" evidence="6">
    <location>
        <begin position="268"/>
        <end position="625"/>
    </location>
</feature>
<organism evidence="7 8">
    <name type="scientific">Dioscorea cayennensis subsp. rotundata</name>
    <name type="common">White Guinea yam</name>
    <name type="synonym">Dioscorea rotundata</name>
    <dbReference type="NCBI Taxonomy" id="55577"/>
    <lineage>
        <taxon>Eukaryota</taxon>
        <taxon>Viridiplantae</taxon>
        <taxon>Streptophyta</taxon>
        <taxon>Embryophyta</taxon>
        <taxon>Tracheophyta</taxon>
        <taxon>Spermatophyta</taxon>
        <taxon>Magnoliopsida</taxon>
        <taxon>Liliopsida</taxon>
        <taxon>Dioscoreales</taxon>
        <taxon>Dioscoreaceae</taxon>
        <taxon>Dioscorea</taxon>
    </lineage>
</organism>
<gene>
    <name evidence="8" type="primary">LOC120253892</name>
</gene>
<dbReference type="RefSeq" id="XP_039118029.1">
    <property type="nucleotide sequence ID" value="XM_039262095.1"/>
</dbReference>
<evidence type="ECO:0000256" key="3">
    <source>
        <dbReference type="ARBA" id="ARBA00022483"/>
    </source>
</evidence>
<keyword evidence="3 4" id="KW-0268">Exocytosis</keyword>
<dbReference type="PANTHER" id="PTHR12542">
    <property type="entry name" value="EXOCYST COMPLEX PROTEIN EXO70"/>
    <property type="match status" value="1"/>
</dbReference>
<feature type="compositionally biased region" description="Low complexity" evidence="5">
    <location>
        <begin position="166"/>
        <end position="180"/>
    </location>
</feature>
<evidence type="ECO:0000256" key="1">
    <source>
        <dbReference type="ARBA" id="ARBA00006756"/>
    </source>
</evidence>
<dbReference type="GO" id="GO:0005546">
    <property type="term" value="F:phosphatidylinositol-4,5-bisphosphate binding"/>
    <property type="evidence" value="ECO:0007669"/>
    <property type="project" value="InterPro"/>
</dbReference>
<dbReference type="Proteomes" id="UP001515500">
    <property type="component" value="Unplaced"/>
</dbReference>
<keyword evidence="2 4" id="KW-0813">Transport</keyword>
<evidence type="ECO:0000256" key="5">
    <source>
        <dbReference type="SAM" id="MobiDB-lite"/>
    </source>
</evidence>
<proteinExistence type="inferred from homology"/>
<evidence type="ECO:0000259" key="6">
    <source>
        <dbReference type="Pfam" id="PF03081"/>
    </source>
</evidence>
<dbReference type="PANTHER" id="PTHR12542:SF41">
    <property type="entry name" value="EXOCYST COMPLEX COMPONENT 7"/>
    <property type="match status" value="1"/>
</dbReference>
<dbReference type="AlphaFoldDB" id="A0AB40ATA0"/>
<dbReference type="InterPro" id="IPR004140">
    <property type="entry name" value="Exo70"/>
</dbReference>
<accession>A0AB40ATA0</accession>
<evidence type="ECO:0000313" key="8">
    <source>
        <dbReference type="RefSeq" id="XP_039118029.1"/>
    </source>
</evidence>
<evidence type="ECO:0000256" key="2">
    <source>
        <dbReference type="ARBA" id="ARBA00022448"/>
    </source>
</evidence>
<feature type="region of interest" description="Disordered" evidence="5">
    <location>
        <begin position="166"/>
        <end position="187"/>
    </location>
</feature>
<dbReference type="GO" id="GO:0000145">
    <property type="term" value="C:exocyst"/>
    <property type="evidence" value="ECO:0007669"/>
    <property type="project" value="InterPro"/>
</dbReference>
<name>A0AB40ATA0_DIOCR</name>
<reference evidence="8" key="1">
    <citation type="submission" date="2025-08" db="UniProtKB">
        <authorList>
            <consortium name="RefSeq"/>
        </authorList>
    </citation>
    <scope>IDENTIFICATION</scope>
</reference>
<dbReference type="Pfam" id="PF20669">
    <property type="entry name" value="Exo70_N"/>
    <property type="match status" value="1"/>
</dbReference>
<keyword evidence="7" id="KW-1185">Reference proteome</keyword>
<dbReference type="SUPFAM" id="SSF74788">
    <property type="entry name" value="Cullin repeat-like"/>
    <property type="match status" value="1"/>
</dbReference>